<feature type="signal peptide" evidence="2">
    <location>
        <begin position="1"/>
        <end position="21"/>
    </location>
</feature>
<dbReference type="HOGENOM" id="CLU_900266_0_0_1"/>
<proteinExistence type="predicted"/>
<feature type="region of interest" description="Disordered" evidence="1">
    <location>
        <begin position="43"/>
        <end position="77"/>
    </location>
</feature>
<keyword evidence="2" id="KW-0732">Signal</keyword>
<protein>
    <submittedName>
        <fullName evidence="3">Uncharacterized protein</fullName>
    </submittedName>
</protein>
<evidence type="ECO:0000313" key="4">
    <source>
        <dbReference type="Proteomes" id="UP000053342"/>
    </source>
</evidence>
<dbReference type="VEuPathDB" id="FungiDB:PV06_06500"/>
<reference evidence="3 4" key="1">
    <citation type="submission" date="2015-01" db="EMBL/GenBank/DDBJ databases">
        <title>The Genome Sequence of Exophiala oligosperma CBS72588.</title>
        <authorList>
            <consortium name="The Broad Institute Genomics Platform"/>
            <person name="Cuomo C."/>
            <person name="de Hoog S."/>
            <person name="Gorbushina A."/>
            <person name="Stielow B."/>
            <person name="Teixiera M."/>
            <person name="Abouelleil A."/>
            <person name="Chapman S.B."/>
            <person name="Priest M."/>
            <person name="Young S.K."/>
            <person name="Wortman J."/>
            <person name="Nusbaum C."/>
            <person name="Birren B."/>
        </authorList>
    </citation>
    <scope>NUCLEOTIDE SEQUENCE [LARGE SCALE GENOMIC DNA]</scope>
    <source>
        <strain evidence="3 4">CBS 72588</strain>
    </source>
</reference>
<sequence length="293" mass="31214">MALSNFFQSLVLASIVINVSSLPTAWDDWSGATYTVTITACTAPTSSSSSRSLISPSISSSSLTRPSSSTTSIPGGTPAAAYTNGDWTIAAMLSPPDLRGFNFNSTNPNPWDVNGPNPDGPLLDRLEAEEESLPQILSFQNNTGSTASLIQNIQTVLDNAGIGVSNSTLARVLLEAVGQIPADTERDRQTVSPDNISMFLYRCFQFDSCLFWNADTSQLLTIAEITQSIQTSGLWALRTPNSSVWPTITQWVIAYGVDLLVGDRSSTNNMVVPVRLTEGGAATAKQPVTLSLS</sequence>
<dbReference type="GeneID" id="27358574"/>
<keyword evidence="4" id="KW-1185">Reference proteome</keyword>
<organism evidence="3 4">
    <name type="scientific">Exophiala oligosperma</name>
    <dbReference type="NCBI Taxonomy" id="215243"/>
    <lineage>
        <taxon>Eukaryota</taxon>
        <taxon>Fungi</taxon>
        <taxon>Dikarya</taxon>
        <taxon>Ascomycota</taxon>
        <taxon>Pezizomycotina</taxon>
        <taxon>Eurotiomycetes</taxon>
        <taxon>Chaetothyriomycetidae</taxon>
        <taxon>Chaetothyriales</taxon>
        <taxon>Herpotrichiellaceae</taxon>
        <taxon>Exophiala</taxon>
    </lineage>
</organism>
<dbReference type="Proteomes" id="UP000053342">
    <property type="component" value="Unassembled WGS sequence"/>
</dbReference>
<dbReference type="AlphaFoldDB" id="A0A0D2BTV4"/>
<dbReference type="EMBL" id="KN847337">
    <property type="protein sequence ID" value="KIW40887.1"/>
    <property type="molecule type" value="Genomic_DNA"/>
</dbReference>
<evidence type="ECO:0000313" key="3">
    <source>
        <dbReference type="EMBL" id="KIW40887.1"/>
    </source>
</evidence>
<accession>A0A0D2BTV4</accession>
<evidence type="ECO:0000256" key="1">
    <source>
        <dbReference type="SAM" id="MobiDB-lite"/>
    </source>
</evidence>
<evidence type="ECO:0000256" key="2">
    <source>
        <dbReference type="SAM" id="SignalP"/>
    </source>
</evidence>
<dbReference type="RefSeq" id="XP_016261103.1">
    <property type="nucleotide sequence ID" value="XM_016407623.1"/>
</dbReference>
<feature type="compositionally biased region" description="Low complexity" evidence="1">
    <location>
        <begin position="44"/>
        <end position="77"/>
    </location>
</feature>
<name>A0A0D2BTV4_9EURO</name>
<gene>
    <name evidence="3" type="ORF">PV06_06500</name>
</gene>
<feature type="chain" id="PRO_5002239319" evidence="2">
    <location>
        <begin position="22"/>
        <end position="293"/>
    </location>
</feature>